<gene>
    <name evidence="1" type="primary">ATG5</name>
    <name evidence="1" type="ORF">IWW38_001913</name>
</gene>
<protein>
    <submittedName>
        <fullName evidence="1">Autophagy protein 5</fullName>
    </submittedName>
</protein>
<dbReference type="EMBL" id="JANBVB010000167">
    <property type="protein sequence ID" value="KAJ2896802.1"/>
    <property type="molecule type" value="Genomic_DNA"/>
</dbReference>
<accession>A0ACC1M503</accession>
<name>A0ACC1M503_9FUNG</name>
<evidence type="ECO:0000313" key="1">
    <source>
        <dbReference type="EMBL" id="KAJ2896802.1"/>
    </source>
</evidence>
<reference evidence="1" key="1">
    <citation type="submission" date="2022-07" db="EMBL/GenBank/DDBJ databases">
        <title>Phylogenomic reconstructions and comparative analyses of Kickxellomycotina fungi.</title>
        <authorList>
            <person name="Reynolds N.K."/>
            <person name="Stajich J.E."/>
            <person name="Barry K."/>
            <person name="Grigoriev I.V."/>
            <person name="Crous P."/>
            <person name="Smith M.E."/>
        </authorList>
    </citation>
    <scope>NUCLEOTIDE SEQUENCE</scope>
    <source>
        <strain evidence="1">CBS 190363</strain>
    </source>
</reference>
<evidence type="ECO:0000313" key="2">
    <source>
        <dbReference type="Proteomes" id="UP001139981"/>
    </source>
</evidence>
<organism evidence="1 2">
    <name type="scientific">Coemansia aciculifera</name>
    <dbReference type="NCBI Taxonomy" id="417176"/>
    <lineage>
        <taxon>Eukaryota</taxon>
        <taxon>Fungi</taxon>
        <taxon>Fungi incertae sedis</taxon>
        <taxon>Zoopagomycota</taxon>
        <taxon>Kickxellomycotina</taxon>
        <taxon>Kickxellomycetes</taxon>
        <taxon>Kickxellales</taxon>
        <taxon>Kickxellaceae</taxon>
        <taxon>Coemansia</taxon>
    </lineage>
</organism>
<dbReference type="Proteomes" id="UP001139981">
    <property type="component" value="Unassembled WGS sequence"/>
</dbReference>
<comment type="caution">
    <text evidence="1">The sequence shown here is derived from an EMBL/GenBank/DDBJ whole genome shotgun (WGS) entry which is preliminary data.</text>
</comment>
<keyword evidence="2" id="KW-1185">Reference proteome</keyword>
<proteinExistence type="predicted"/>
<sequence>MDYRESEQRAPLKRVWKGMIPIELQLAASDAIELLASAVLPEPFQTFYMLIPRVGYLPFISGKVKERWLDPMLALSGSRVPSDQQIKETDIWFEYKGQALKWHYPIGLLYDMLVSDVHRGDAELPWSLTLHVRKLPTAKIIAQPNGQLMRDMFMAMIKEADFIRNGSTKRVMDLSKNDQMQFLDGLETHSYEKYFAIHSIIVPPTVDSRAPVQSSASSTSSGGQKARGAMQPKAIPVRFYMQTSGSLDDGAKDAPTSGAATTSAGGNGGGGNGLGATKQADIMQFHVSQVPVALYREGSSSELATVADAFKLCYGIADQTNDAFITNCACISHGVCVPWESPISWLADNFFYADCFLHMVVVGI</sequence>